<dbReference type="EMBL" id="CP001804">
    <property type="protein sequence ID" value="ACY18767.1"/>
    <property type="molecule type" value="Genomic_DNA"/>
</dbReference>
<keyword evidence="1" id="KW-1133">Transmembrane helix</keyword>
<dbReference type="RefSeq" id="WP_012831359.1">
    <property type="nucleotide sequence ID" value="NC_013440.1"/>
</dbReference>
<dbReference type="STRING" id="502025.Hoch_6296"/>
<name>D0LNU1_HALO1</name>
<evidence type="ECO:0000313" key="2">
    <source>
        <dbReference type="EMBL" id="ACY18767.1"/>
    </source>
</evidence>
<dbReference type="KEGG" id="hoh:Hoch_6296"/>
<organism evidence="2 3">
    <name type="scientific">Haliangium ochraceum (strain DSM 14365 / JCM 11303 / SMP-2)</name>
    <dbReference type="NCBI Taxonomy" id="502025"/>
    <lineage>
        <taxon>Bacteria</taxon>
        <taxon>Pseudomonadati</taxon>
        <taxon>Myxococcota</taxon>
        <taxon>Polyangia</taxon>
        <taxon>Haliangiales</taxon>
        <taxon>Kofleriaceae</taxon>
        <taxon>Haliangium</taxon>
    </lineage>
</organism>
<keyword evidence="1" id="KW-0812">Transmembrane</keyword>
<dbReference type="AlphaFoldDB" id="D0LNU1"/>
<sequence length="43" mass="4603">MEEPRNDESAESSSADGKVFNWPVVLLFALVMAAALAFGFIAT</sequence>
<dbReference type="HOGENOM" id="CLU_3234357_0_0_7"/>
<gene>
    <name evidence="2" type="ordered locus">Hoch_6296</name>
</gene>
<protein>
    <submittedName>
        <fullName evidence="2">Uncharacterized protein</fullName>
    </submittedName>
</protein>
<proteinExistence type="predicted"/>
<reference evidence="2 3" key="1">
    <citation type="journal article" date="2010" name="Stand. Genomic Sci.">
        <title>Complete genome sequence of Haliangium ochraceum type strain (SMP-2).</title>
        <authorList>
            <consortium name="US DOE Joint Genome Institute (JGI-PGF)"/>
            <person name="Ivanova N."/>
            <person name="Daum C."/>
            <person name="Lang E."/>
            <person name="Abt B."/>
            <person name="Kopitz M."/>
            <person name="Saunders E."/>
            <person name="Lapidus A."/>
            <person name="Lucas S."/>
            <person name="Glavina Del Rio T."/>
            <person name="Nolan M."/>
            <person name="Tice H."/>
            <person name="Copeland A."/>
            <person name="Cheng J.F."/>
            <person name="Chen F."/>
            <person name="Bruce D."/>
            <person name="Goodwin L."/>
            <person name="Pitluck S."/>
            <person name="Mavromatis K."/>
            <person name="Pati A."/>
            <person name="Mikhailova N."/>
            <person name="Chen A."/>
            <person name="Palaniappan K."/>
            <person name="Land M."/>
            <person name="Hauser L."/>
            <person name="Chang Y.J."/>
            <person name="Jeffries C.D."/>
            <person name="Detter J.C."/>
            <person name="Brettin T."/>
            <person name="Rohde M."/>
            <person name="Goker M."/>
            <person name="Bristow J."/>
            <person name="Markowitz V."/>
            <person name="Eisen J.A."/>
            <person name="Hugenholtz P."/>
            <person name="Kyrpides N.C."/>
            <person name="Klenk H.P."/>
        </authorList>
    </citation>
    <scope>NUCLEOTIDE SEQUENCE [LARGE SCALE GENOMIC DNA]</scope>
    <source>
        <strain evidence="3">DSM 14365 / CIP 107738 / JCM 11303 / AJ 13395 / SMP-2</strain>
    </source>
</reference>
<evidence type="ECO:0000256" key="1">
    <source>
        <dbReference type="SAM" id="Phobius"/>
    </source>
</evidence>
<feature type="transmembrane region" description="Helical" evidence="1">
    <location>
        <begin position="20"/>
        <end position="42"/>
    </location>
</feature>
<evidence type="ECO:0000313" key="3">
    <source>
        <dbReference type="Proteomes" id="UP000001880"/>
    </source>
</evidence>
<keyword evidence="1" id="KW-0472">Membrane</keyword>
<dbReference type="Proteomes" id="UP000001880">
    <property type="component" value="Chromosome"/>
</dbReference>
<accession>D0LNU1</accession>
<keyword evidence="3" id="KW-1185">Reference proteome</keyword>